<proteinExistence type="predicted"/>
<dbReference type="Gene3D" id="3.60.10.10">
    <property type="entry name" value="Endonuclease/exonuclease/phosphatase"/>
    <property type="match status" value="1"/>
</dbReference>
<dbReference type="GO" id="GO:0016020">
    <property type="term" value="C:membrane"/>
    <property type="evidence" value="ECO:0007669"/>
    <property type="project" value="GOC"/>
</dbReference>
<comment type="caution">
    <text evidence="2">The sequence shown here is derived from an EMBL/GenBank/DDBJ whole genome shotgun (WGS) entry which is preliminary data.</text>
</comment>
<feature type="domain" description="Endonuclease/exonuclease/phosphatase" evidence="1">
    <location>
        <begin position="35"/>
        <end position="274"/>
    </location>
</feature>
<dbReference type="PANTHER" id="PTHR14859:SF1">
    <property type="entry name" value="PGAP2-INTERACTING PROTEIN"/>
    <property type="match status" value="1"/>
</dbReference>
<organism evidence="2 3">
    <name type="scientific">Blastopirellula marina</name>
    <dbReference type="NCBI Taxonomy" id="124"/>
    <lineage>
        <taxon>Bacteria</taxon>
        <taxon>Pseudomonadati</taxon>
        <taxon>Planctomycetota</taxon>
        <taxon>Planctomycetia</taxon>
        <taxon>Pirellulales</taxon>
        <taxon>Pirellulaceae</taxon>
        <taxon>Blastopirellula</taxon>
    </lineage>
</organism>
<protein>
    <recommendedName>
        <fullName evidence="1">Endonuclease/exonuclease/phosphatase domain-containing protein</fullName>
    </recommendedName>
</protein>
<dbReference type="Proteomes" id="UP000240009">
    <property type="component" value="Unassembled WGS sequence"/>
</dbReference>
<reference evidence="2 3" key="1">
    <citation type="submission" date="2018-02" db="EMBL/GenBank/DDBJ databases">
        <title>Comparative genomes isolates from brazilian mangrove.</title>
        <authorList>
            <person name="Araujo J.E."/>
            <person name="Taketani R.G."/>
            <person name="Silva M.C.P."/>
            <person name="Loureco M.V."/>
            <person name="Andreote F.D."/>
        </authorList>
    </citation>
    <scope>NUCLEOTIDE SEQUENCE [LARGE SCALE GENOMIC DNA]</scope>
    <source>
        <strain evidence="2 3">HEX-2 MGV</strain>
    </source>
</reference>
<dbReference type="PANTHER" id="PTHR14859">
    <property type="entry name" value="CALCOFLUOR WHITE HYPERSENSITIVE PROTEIN PRECURSOR"/>
    <property type="match status" value="1"/>
</dbReference>
<dbReference type="SUPFAM" id="SSF56219">
    <property type="entry name" value="DNase I-like"/>
    <property type="match status" value="1"/>
</dbReference>
<dbReference type="GO" id="GO:0003824">
    <property type="term" value="F:catalytic activity"/>
    <property type="evidence" value="ECO:0007669"/>
    <property type="project" value="InterPro"/>
</dbReference>
<gene>
    <name evidence="2" type="ORF">C5Y96_21645</name>
</gene>
<dbReference type="InterPro" id="IPR005135">
    <property type="entry name" value="Endo/exonuclease/phosphatase"/>
</dbReference>
<evidence type="ECO:0000259" key="1">
    <source>
        <dbReference type="Pfam" id="PF03372"/>
    </source>
</evidence>
<sequence length="282" mass="31264">MLQFSSAAGVMLATSGVSRLFAADSAKQPLRVIAYNVYECTGWPKDRELGKKATALGQMPDRFAHELALYQPDIINFSESPKEEVVQEIAKRLGMNYVRFPSGGNWPGTLLSKYEIVDAKNVPLVKGERPSDLFTRHWGQATVKLPGGESLVVHSAHLHPSPEPDTRLREIPLMIESMQNDLNAGRSMLLMGDLNHTPDVEEYKLWIDAGWVDTFTKVGEGDGLTIKADTPDRRIDYVMAAGPIAERVQESRPLFEGAFRVNNADSQAFALSDHLPQLAVFE</sequence>
<dbReference type="InterPro" id="IPR036691">
    <property type="entry name" value="Endo/exonu/phosph_ase_sf"/>
</dbReference>
<dbReference type="InterPro" id="IPR051916">
    <property type="entry name" value="GPI-anchor_lipid_remodeler"/>
</dbReference>
<evidence type="ECO:0000313" key="3">
    <source>
        <dbReference type="Proteomes" id="UP000240009"/>
    </source>
</evidence>
<name>A0A2S8F226_9BACT</name>
<dbReference type="AlphaFoldDB" id="A0A2S8F226"/>
<dbReference type="Pfam" id="PF03372">
    <property type="entry name" value="Exo_endo_phos"/>
    <property type="match status" value="1"/>
</dbReference>
<dbReference type="EMBL" id="PUIA01000069">
    <property type="protein sequence ID" value="PQO26221.1"/>
    <property type="molecule type" value="Genomic_DNA"/>
</dbReference>
<evidence type="ECO:0000313" key="2">
    <source>
        <dbReference type="EMBL" id="PQO26221.1"/>
    </source>
</evidence>
<dbReference type="GO" id="GO:0006506">
    <property type="term" value="P:GPI anchor biosynthetic process"/>
    <property type="evidence" value="ECO:0007669"/>
    <property type="project" value="TreeGrafter"/>
</dbReference>
<accession>A0A2S8F226</accession>
<dbReference type="OrthoDB" id="253131at2"/>